<evidence type="ECO:0000313" key="2">
    <source>
        <dbReference type="EMBL" id="APU15950.1"/>
    </source>
</evidence>
<evidence type="ECO:0000313" key="3">
    <source>
        <dbReference type="Proteomes" id="UP000185511"/>
    </source>
</evidence>
<name>A0AAC9PTD6_9PSEU</name>
<organism evidence="2 3">
    <name type="scientific">Actinoalloteichus fjordicus</name>
    <dbReference type="NCBI Taxonomy" id="1612552"/>
    <lineage>
        <taxon>Bacteria</taxon>
        <taxon>Bacillati</taxon>
        <taxon>Actinomycetota</taxon>
        <taxon>Actinomycetes</taxon>
        <taxon>Pseudonocardiales</taxon>
        <taxon>Pseudonocardiaceae</taxon>
        <taxon>Actinoalloteichus</taxon>
    </lineage>
</organism>
<proteinExistence type="predicted"/>
<gene>
    <name evidence="2" type="ORF">UA74_19625</name>
</gene>
<dbReference type="Proteomes" id="UP000185511">
    <property type="component" value="Chromosome"/>
</dbReference>
<protein>
    <submittedName>
        <fullName evidence="2">Uncharacterized protein</fullName>
    </submittedName>
</protein>
<dbReference type="AlphaFoldDB" id="A0AAC9PTD6"/>
<feature type="compositionally biased region" description="Low complexity" evidence="1">
    <location>
        <begin position="38"/>
        <end position="54"/>
    </location>
</feature>
<dbReference type="RefSeq" id="WP_157434310.1">
    <property type="nucleotide sequence ID" value="NZ_CP016076.1"/>
</dbReference>
<dbReference type="EMBL" id="CP016076">
    <property type="protein sequence ID" value="APU15950.1"/>
    <property type="molecule type" value="Genomic_DNA"/>
</dbReference>
<keyword evidence="3" id="KW-1185">Reference proteome</keyword>
<sequence>MKRRSVRNDPINTPERDRGAVVVNFAVNMDTAVPAAQSTPPGSTGTSTTPAAEK</sequence>
<reference evidence="3" key="1">
    <citation type="submission" date="2016-06" db="EMBL/GenBank/DDBJ databases">
        <title>Complete genome sequence of Actinoalloteichus fjordicus DSM 46855 (=ADI127-17), type strain of the new species Actinoalloteichus fjordicus.</title>
        <authorList>
            <person name="Ruckert C."/>
            <person name="Nouioui I."/>
            <person name="Willmese J."/>
            <person name="van Wezel G."/>
            <person name="Klenk H.-P."/>
            <person name="Kalinowski J."/>
            <person name="Zotchev S.B."/>
        </authorList>
    </citation>
    <scope>NUCLEOTIDE SEQUENCE [LARGE SCALE GENOMIC DNA]</scope>
    <source>
        <strain evidence="3">ADI127-7</strain>
    </source>
</reference>
<accession>A0AAC9PTD6</accession>
<dbReference type="KEGG" id="acad:UA74_19625"/>
<evidence type="ECO:0000256" key="1">
    <source>
        <dbReference type="SAM" id="MobiDB-lite"/>
    </source>
</evidence>
<feature type="region of interest" description="Disordered" evidence="1">
    <location>
        <begin position="31"/>
        <end position="54"/>
    </location>
</feature>